<gene>
    <name evidence="3" type="ORF">AARE701A_LOCUS13585</name>
</gene>
<dbReference type="PANTHER" id="PTHR37234">
    <property type="entry name" value="OS03G0319200 PROTEIN"/>
    <property type="match status" value="1"/>
</dbReference>
<dbReference type="InterPro" id="IPR021139">
    <property type="entry name" value="NYN"/>
</dbReference>
<evidence type="ECO:0000313" key="4">
    <source>
        <dbReference type="Proteomes" id="UP000682877"/>
    </source>
</evidence>
<feature type="region of interest" description="Disordered" evidence="1">
    <location>
        <begin position="59"/>
        <end position="84"/>
    </location>
</feature>
<evidence type="ECO:0000259" key="2">
    <source>
        <dbReference type="Pfam" id="PF01936"/>
    </source>
</evidence>
<dbReference type="EMBL" id="LR999455">
    <property type="protein sequence ID" value="CAE6076474.1"/>
    <property type="molecule type" value="Genomic_DNA"/>
</dbReference>
<dbReference type="GO" id="GO:0004540">
    <property type="term" value="F:RNA nuclease activity"/>
    <property type="evidence" value="ECO:0007669"/>
    <property type="project" value="InterPro"/>
</dbReference>
<dbReference type="AlphaFoldDB" id="A0A8S2AFX7"/>
<name>A0A8S2AFX7_ARAAE</name>
<feature type="region of interest" description="Disordered" evidence="1">
    <location>
        <begin position="1"/>
        <end position="29"/>
    </location>
</feature>
<dbReference type="Pfam" id="PF01936">
    <property type="entry name" value="NYN"/>
    <property type="match status" value="1"/>
</dbReference>
<reference evidence="3" key="1">
    <citation type="submission" date="2021-01" db="EMBL/GenBank/DDBJ databases">
        <authorList>
            <person name="Bezrukov I."/>
        </authorList>
    </citation>
    <scope>NUCLEOTIDE SEQUENCE</scope>
</reference>
<dbReference type="Proteomes" id="UP000682877">
    <property type="component" value="Chromosome 5"/>
</dbReference>
<sequence>MKKSKRENLLSPSSSWRENHNPPRKVSNSSAVSSGCLPGFFNLFLSTFSFSSNRRKSITLGSKKREQRTVVYASPPQDSSNGDGGVIGATPLPHNEGEEDAARVSLVGALEKCDRDLEELRRTIDVIKTTYILHKKLEVSPPTTRENFKFSGTESCGTLPLVVRRVRRSLMESVNQVCDDVASGQRREVAKIGLALHDHICRDLIAETVRELSFSDYDDDEFYKSPVDSSVCYGEGGGKTFVLWDVEDCPIPDGLGPRDVFSNIKRVLMDNGYRGDVSTTPYTDLRKSNGEFIGIPVRHLSAGDRDARLEVYMLDLFSLLVKEDGPLNLMLISPDSSGQLSLTPDGICKALAFGEDIIIRTDPPVGDELHESAETDLPVADELHESAETAVFWDMEDCQIPDDLNIVEVSLNIRKALKNLKYKAKATIHAYGDTDQIKAGLKSTEYVVKQHADAGDEVDLSKREIDYRGTGAIFSDQTNEELNIVVNHTPAGERKARHFKILTDFLTWAVDFEPFVTLIIIVGRSITPLFKRGVFELFMTGYNIILVQPRNLPGDASASDMEPKLLWEDLSAGKYSSSLRKRKDPPTPTEDDDTCVVSPNPQDTLMFDN</sequence>
<dbReference type="CDD" id="cd10910">
    <property type="entry name" value="PIN_limkain_b1_N_like"/>
    <property type="match status" value="2"/>
</dbReference>
<feature type="region of interest" description="Disordered" evidence="1">
    <location>
        <begin position="577"/>
        <end position="609"/>
    </location>
</feature>
<keyword evidence="4" id="KW-1185">Reference proteome</keyword>
<accession>A0A8S2AFX7</accession>
<dbReference type="PANTHER" id="PTHR37234:SF1">
    <property type="entry name" value="OS03G0319200 PROTEIN"/>
    <property type="match status" value="1"/>
</dbReference>
<organism evidence="3 4">
    <name type="scientific">Arabidopsis arenosa</name>
    <name type="common">Sand rock-cress</name>
    <name type="synonym">Cardaminopsis arenosa</name>
    <dbReference type="NCBI Taxonomy" id="38785"/>
    <lineage>
        <taxon>Eukaryota</taxon>
        <taxon>Viridiplantae</taxon>
        <taxon>Streptophyta</taxon>
        <taxon>Embryophyta</taxon>
        <taxon>Tracheophyta</taxon>
        <taxon>Spermatophyta</taxon>
        <taxon>Magnoliopsida</taxon>
        <taxon>eudicotyledons</taxon>
        <taxon>Gunneridae</taxon>
        <taxon>Pentapetalae</taxon>
        <taxon>rosids</taxon>
        <taxon>malvids</taxon>
        <taxon>Brassicales</taxon>
        <taxon>Brassicaceae</taxon>
        <taxon>Camelineae</taxon>
        <taxon>Arabidopsis</taxon>
    </lineage>
</organism>
<evidence type="ECO:0000313" key="3">
    <source>
        <dbReference type="EMBL" id="CAE6076474.1"/>
    </source>
</evidence>
<evidence type="ECO:0000256" key="1">
    <source>
        <dbReference type="SAM" id="MobiDB-lite"/>
    </source>
</evidence>
<proteinExistence type="predicted"/>
<feature type="domain" description="NYN" evidence="2">
    <location>
        <begin position="389"/>
        <end position="550"/>
    </location>
</feature>
<protein>
    <recommendedName>
        <fullName evidence="2">NYN domain-containing protein</fullName>
    </recommendedName>
</protein>